<evidence type="ECO:0000313" key="2">
    <source>
        <dbReference type="Proteomes" id="UP000003781"/>
    </source>
</evidence>
<protein>
    <submittedName>
        <fullName evidence="1">Uncharacterized protein</fullName>
    </submittedName>
</protein>
<evidence type="ECO:0000313" key="1">
    <source>
        <dbReference type="EMBL" id="EAZ93748.1"/>
    </source>
</evidence>
<proteinExistence type="predicted"/>
<dbReference type="Proteomes" id="UP000003781">
    <property type="component" value="Unassembled WGS sequence"/>
</dbReference>
<accession>A3IIW6</accession>
<gene>
    <name evidence="1" type="ORF">CY0110_18172</name>
</gene>
<keyword evidence="2" id="KW-1185">Reference proteome</keyword>
<reference evidence="1 2" key="1">
    <citation type="submission" date="2007-03" db="EMBL/GenBank/DDBJ databases">
        <authorList>
            <person name="Stal L."/>
            <person name="Ferriera S."/>
            <person name="Johnson J."/>
            <person name="Kravitz S."/>
            <person name="Beeson K."/>
            <person name="Sutton G."/>
            <person name="Rogers Y.-H."/>
            <person name="Friedman R."/>
            <person name="Frazier M."/>
            <person name="Venter J.C."/>
        </authorList>
    </citation>
    <scope>NUCLEOTIDE SEQUENCE [LARGE SCALE GENOMIC DNA]</scope>
    <source>
        <strain evidence="1 2">CCY0110</strain>
    </source>
</reference>
<dbReference type="AlphaFoldDB" id="A3IIW6"/>
<dbReference type="EMBL" id="AAXW01000002">
    <property type="protein sequence ID" value="EAZ93748.1"/>
    <property type="molecule type" value="Genomic_DNA"/>
</dbReference>
<organism evidence="1 2">
    <name type="scientific">Crocosphaera chwakensis CCY0110</name>
    <dbReference type="NCBI Taxonomy" id="391612"/>
    <lineage>
        <taxon>Bacteria</taxon>
        <taxon>Bacillati</taxon>
        <taxon>Cyanobacteriota</taxon>
        <taxon>Cyanophyceae</taxon>
        <taxon>Oscillatoriophycideae</taxon>
        <taxon>Chroococcales</taxon>
        <taxon>Aphanothecaceae</taxon>
        <taxon>Crocosphaera</taxon>
        <taxon>Crocosphaera chwakensis</taxon>
    </lineage>
</organism>
<dbReference type="PROSITE" id="PS51257">
    <property type="entry name" value="PROKAR_LIPOPROTEIN"/>
    <property type="match status" value="1"/>
</dbReference>
<sequence>MIFFTFRHFIEMILHPFSHFLFSCFQNIERNSFPLFTGLPTYDQNNFLGFIRRYPNFFS</sequence>
<name>A3IIW6_9CHRO</name>
<comment type="caution">
    <text evidence="1">The sequence shown here is derived from an EMBL/GenBank/DDBJ whole genome shotgun (WGS) entry which is preliminary data.</text>
</comment>